<feature type="compositionally biased region" description="Low complexity" evidence="9">
    <location>
        <begin position="967"/>
        <end position="978"/>
    </location>
</feature>
<dbReference type="AlphaFoldDB" id="A0A1B9GTZ7"/>
<gene>
    <name evidence="10" type="ORF">I316_03573</name>
</gene>
<dbReference type="PANTHER" id="PTHR21311">
    <property type="entry name" value="CONSERVED OLIGOMERIC GOLGI COMPLEX COMPONENT 8"/>
    <property type="match status" value="1"/>
</dbReference>
<protein>
    <recommendedName>
        <fullName evidence="3">Conserved oligomeric Golgi complex subunit 8</fullName>
    </recommendedName>
    <alternativeName>
        <fullName evidence="8">Component of oligomeric Golgi complex 8</fullName>
    </alternativeName>
</protein>
<dbReference type="InterPro" id="IPR016159">
    <property type="entry name" value="Cullin_repeat-like_dom_sf"/>
</dbReference>
<keyword evidence="6" id="KW-0333">Golgi apparatus</keyword>
<name>A0A1B9GTZ7_9TREE</name>
<dbReference type="GO" id="GO:0006891">
    <property type="term" value="P:intra-Golgi vesicle-mediated transport"/>
    <property type="evidence" value="ECO:0007669"/>
    <property type="project" value="TreeGrafter"/>
</dbReference>
<evidence type="ECO:0000256" key="8">
    <source>
        <dbReference type="ARBA" id="ARBA00031347"/>
    </source>
</evidence>
<dbReference type="GO" id="GO:0000139">
    <property type="term" value="C:Golgi membrane"/>
    <property type="evidence" value="ECO:0007669"/>
    <property type="project" value="UniProtKB-SubCell"/>
</dbReference>
<feature type="region of interest" description="Disordered" evidence="9">
    <location>
        <begin position="1079"/>
        <end position="1158"/>
    </location>
</feature>
<dbReference type="Proteomes" id="UP000092666">
    <property type="component" value="Unassembled WGS sequence"/>
</dbReference>
<reference evidence="10 11" key="1">
    <citation type="submission" date="2013-07" db="EMBL/GenBank/DDBJ databases">
        <title>The Genome Sequence of Cryptococcus heveanensis BCC8398.</title>
        <authorList>
            <consortium name="The Broad Institute Genome Sequencing Platform"/>
            <person name="Cuomo C."/>
            <person name="Litvintseva A."/>
            <person name="Chen Y."/>
            <person name="Heitman J."/>
            <person name="Sun S."/>
            <person name="Springer D."/>
            <person name="Dromer F."/>
            <person name="Young S.K."/>
            <person name="Zeng Q."/>
            <person name="Gargeya S."/>
            <person name="Fitzgerald M."/>
            <person name="Abouelleil A."/>
            <person name="Alvarado L."/>
            <person name="Berlin A.M."/>
            <person name="Chapman S.B."/>
            <person name="Dewar J."/>
            <person name="Goldberg J."/>
            <person name="Griggs A."/>
            <person name="Gujja S."/>
            <person name="Hansen M."/>
            <person name="Howarth C."/>
            <person name="Imamovic A."/>
            <person name="Larimer J."/>
            <person name="McCowan C."/>
            <person name="Murphy C."/>
            <person name="Pearson M."/>
            <person name="Priest M."/>
            <person name="Roberts A."/>
            <person name="Saif S."/>
            <person name="Shea T."/>
            <person name="Sykes S."/>
            <person name="Wortman J."/>
            <person name="Nusbaum C."/>
            <person name="Birren B."/>
        </authorList>
    </citation>
    <scope>NUCLEOTIDE SEQUENCE [LARGE SCALE GENOMIC DNA]</scope>
    <source>
        <strain evidence="10 11">BCC8398</strain>
    </source>
</reference>
<comment type="subcellular location">
    <subcellularLocation>
        <location evidence="1">Golgi apparatus membrane</location>
        <topology evidence="1">Peripheral membrane protein</topology>
    </subcellularLocation>
</comment>
<evidence type="ECO:0000256" key="7">
    <source>
        <dbReference type="ARBA" id="ARBA00023136"/>
    </source>
</evidence>
<feature type="compositionally biased region" description="Low complexity" evidence="9">
    <location>
        <begin position="1092"/>
        <end position="1102"/>
    </location>
</feature>
<feature type="compositionally biased region" description="Polar residues" evidence="9">
    <location>
        <begin position="604"/>
        <end position="632"/>
    </location>
</feature>
<feature type="compositionally biased region" description="Polar residues" evidence="9">
    <location>
        <begin position="824"/>
        <end position="847"/>
    </location>
</feature>
<dbReference type="Pfam" id="PF04124">
    <property type="entry name" value="Dor1"/>
    <property type="match status" value="1"/>
</dbReference>
<evidence type="ECO:0000256" key="9">
    <source>
        <dbReference type="SAM" id="MobiDB-lite"/>
    </source>
</evidence>
<feature type="compositionally biased region" description="Low complexity" evidence="9">
    <location>
        <begin position="776"/>
        <end position="788"/>
    </location>
</feature>
<feature type="region of interest" description="Disordered" evidence="9">
    <location>
        <begin position="463"/>
        <end position="504"/>
    </location>
</feature>
<sequence>MTLVELLQSSSSHIDFVSPGASSYLDQLTSLSLHELLRQPALISAEASTVESDLTNLCFREYPTFISVHKCSSAVKSAFDDFSGSLGKLIGAIPSLEDECRSFTSTTGGIQRVRGKAALVLEHQDKLYDLLEIPQLMETCVRNGYYQEAMELLNHCHSLAGRYPSVALVQDVAKEVEAILQLMMAQLLALLREPVKLPALVKTVSFLRRLNAMEESELGLVFISSRYHNFRTQLLSIERDKAEPVRYLRRYIDLFREHVYDLIAQFTAIFLESFPSDIAAVHITSFANQAITDLVKLIEAYIPRISNDSASMSSILVQLGYCAMSFSRVGLDFAPLISAPFTSTVLSTFSQSLATSSTEFSSLLRDSAKAVLPPSQILVVPEYIPHIVSSITSPPPLPQIDSVSYFPPLAALFNAHITAFNNLRLLAPLSLHSQLISLHSASLLASSNVLLQYVTQITTFTDVPTGKSKDRPGHARTPSAPRADLLRRNSEVQMTPEARAAKRREAKRVCVASVDVWCRMVVPFLVDKLNEGVFADIPKPPPSTELQNKLDELSRWVRENGEGEEAPQAKETPLVNGEKTASPPTAPEATISPPRTPPPATRSKLVSSPPTFGSPFKSSNSASTQQELTPHSNGIDAVFESPRASASTLTSVIGRSVQSESAIPEPANLRDSEQETVEGMEAQLEAMNIGLTGEEAAIAVDIKHGSPLHRHTQNERPPEQSGEISRVVNPERNIMEEPAPEPSAQDITIQQPERLLDAVDGSAAGEMEQPVSVPVDTTTDGSDAATSSPEPKRAEVVLPEASESVIKTDWGRSSEQEGGDPGVAQNSADQPNGAAGNTDSSGLSVQGESVAASEPPRDVGNNKVPSAGEEGVTDIVASTEIEQNTKDESDQEGQELPKIQHVERTEPASETIPPSAEIDHRQAAPTGQEPGEIIQSPKSSIPDGSAEATVPAAAGETSLAEGDRTAEQNTTTEAAETQPVIMEEADPVVNDDPGVPVAEPSTVESPAAEPSSVVVVEPMPETESKPTHELKTEDSSNSQTQAQVQAPGVFEEVSAAAPIEADKKPTPLELVASNLAKEKEEVKAADTGDAIPAVAPAEVEAGVGDEVDLDSPPPTASTEPSRPPTPTGHNGGKTTNTTGGGGGGGGNKKKKKKKKGKS</sequence>
<dbReference type="STRING" id="1296120.A0A1B9GTZ7"/>
<evidence type="ECO:0000256" key="5">
    <source>
        <dbReference type="ARBA" id="ARBA00022927"/>
    </source>
</evidence>
<evidence type="ECO:0000313" key="11">
    <source>
        <dbReference type="Proteomes" id="UP000092666"/>
    </source>
</evidence>
<dbReference type="EMBL" id="KV700124">
    <property type="protein sequence ID" value="OCF34532.1"/>
    <property type="molecule type" value="Genomic_DNA"/>
</dbReference>
<feature type="compositionally biased region" description="Basic and acidic residues" evidence="9">
    <location>
        <begin position="1022"/>
        <end position="1034"/>
    </location>
</feature>
<evidence type="ECO:0000313" key="10">
    <source>
        <dbReference type="EMBL" id="OCF34532.1"/>
    </source>
</evidence>
<keyword evidence="5" id="KW-0653">Protein transport</keyword>
<feature type="compositionally biased region" description="Pro residues" evidence="9">
    <location>
        <begin position="1111"/>
        <end position="1126"/>
    </location>
</feature>
<feature type="compositionally biased region" description="Polar residues" evidence="9">
    <location>
        <begin position="1035"/>
        <end position="1044"/>
    </location>
</feature>
<evidence type="ECO:0000256" key="2">
    <source>
        <dbReference type="ARBA" id="ARBA00006419"/>
    </source>
</evidence>
<feature type="compositionally biased region" description="Basic residues" evidence="9">
    <location>
        <begin position="1147"/>
        <end position="1158"/>
    </location>
</feature>
<evidence type="ECO:0000256" key="1">
    <source>
        <dbReference type="ARBA" id="ARBA00004395"/>
    </source>
</evidence>
<dbReference type="InterPro" id="IPR007255">
    <property type="entry name" value="COG8"/>
</dbReference>
<accession>A0A1B9GTZ7</accession>
<feature type="compositionally biased region" description="Low complexity" evidence="9">
    <location>
        <begin position="987"/>
        <end position="1021"/>
    </location>
</feature>
<reference evidence="11" key="2">
    <citation type="submission" date="2013-12" db="EMBL/GenBank/DDBJ databases">
        <title>Evolution of pathogenesis and genome organization in the Tremellales.</title>
        <authorList>
            <person name="Cuomo C."/>
            <person name="Litvintseva A."/>
            <person name="Heitman J."/>
            <person name="Chen Y."/>
            <person name="Sun S."/>
            <person name="Springer D."/>
            <person name="Dromer F."/>
            <person name="Young S."/>
            <person name="Zeng Q."/>
            <person name="Chapman S."/>
            <person name="Gujja S."/>
            <person name="Saif S."/>
            <person name="Birren B."/>
        </authorList>
    </citation>
    <scope>NUCLEOTIDE SEQUENCE [LARGE SCALE GENOMIC DNA]</scope>
    <source>
        <strain evidence="11">BCC8398</strain>
    </source>
</reference>
<dbReference type="GO" id="GO:0015031">
    <property type="term" value="P:protein transport"/>
    <property type="evidence" value="ECO:0007669"/>
    <property type="project" value="UniProtKB-KW"/>
</dbReference>
<evidence type="ECO:0000256" key="4">
    <source>
        <dbReference type="ARBA" id="ARBA00022448"/>
    </source>
</evidence>
<dbReference type="SUPFAM" id="SSF74788">
    <property type="entry name" value="Cullin repeat-like"/>
    <property type="match status" value="1"/>
</dbReference>
<dbReference type="OrthoDB" id="1661054at2759"/>
<feature type="region of interest" description="Disordered" evidence="9">
    <location>
        <begin position="560"/>
        <end position="676"/>
    </location>
</feature>
<feature type="compositionally biased region" description="Polar residues" evidence="9">
    <location>
        <begin position="644"/>
        <end position="661"/>
    </location>
</feature>
<evidence type="ECO:0000256" key="3">
    <source>
        <dbReference type="ARBA" id="ARBA00020983"/>
    </source>
</evidence>
<keyword evidence="11" id="KW-1185">Reference proteome</keyword>
<dbReference type="GO" id="GO:0017119">
    <property type="term" value="C:Golgi transport complex"/>
    <property type="evidence" value="ECO:0007669"/>
    <property type="project" value="InterPro"/>
</dbReference>
<evidence type="ECO:0000256" key="6">
    <source>
        <dbReference type="ARBA" id="ARBA00023034"/>
    </source>
</evidence>
<dbReference type="PANTHER" id="PTHR21311:SF0">
    <property type="entry name" value="CONSERVED OLIGOMERIC GOLGI COMPLEX SUBUNIT 8"/>
    <property type="match status" value="1"/>
</dbReference>
<keyword evidence="4" id="KW-0813">Transport</keyword>
<proteinExistence type="inferred from homology"/>
<keyword evidence="7" id="KW-0472">Membrane</keyword>
<organism evidence="10 11">
    <name type="scientific">Kwoniella heveanensis BCC8398</name>
    <dbReference type="NCBI Taxonomy" id="1296120"/>
    <lineage>
        <taxon>Eukaryota</taxon>
        <taxon>Fungi</taxon>
        <taxon>Dikarya</taxon>
        <taxon>Basidiomycota</taxon>
        <taxon>Agaricomycotina</taxon>
        <taxon>Tremellomycetes</taxon>
        <taxon>Tremellales</taxon>
        <taxon>Cryptococcaceae</taxon>
        <taxon>Kwoniella</taxon>
    </lineage>
</organism>
<feature type="region of interest" description="Disordered" evidence="9">
    <location>
        <begin position="705"/>
        <end position="1048"/>
    </location>
</feature>
<feature type="compositionally biased region" description="Basic and acidic residues" evidence="9">
    <location>
        <begin position="898"/>
        <end position="907"/>
    </location>
</feature>
<comment type="similarity">
    <text evidence="2">Belongs to the COG8 family.</text>
</comment>